<feature type="transmembrane region" description="Helical" evidence="1">
    <location>
        <begin position="120"/>
        <end position="140"/>
    </location>
</feature>
<feature type="transmembrane region" description="Helical" evidence="1">
    <location>
        <begin position="187"/>
        <end position="209"/>
    </location>
</feature>
<gene>
    <name evidence="2" type="ORF">HNP32_003106</name>
</gene>
<feature type="transmembrane region" description="Helical" evidence="1">
    <location>
        <begin position="254"/>
        <end position="277"/>
    </location>
</feature>
<name>A0A7W7IS85_9CAUL</name>
<dbReference type="RefSeq" id="WP_184272488.1">
    <property type="nucleotide sequence ID" value="NZ_JACHKY010000006.1"/>
</dbReference>
<proteinExistence type="predicted"/>
<keyword evidence="3" id="KW-1185">Reference proteome</keyword>
<reference evidence="2 3" key="1">
    <citation type="submission" date="2020-08" db="EMBL/GenBank/DDBJ databases">
        <title>Functional genomics of gut bacteria from endangered species of beetles.</title>
        <authorList>
            <person name="Carlos-Shanley C."/>
        </authorList>
    </citation>
    <scope>NUCLEOTIDE SEQUENCE [LARGE SCALE GENOMIC DNA]</scope>
    <source>
        <strain evidence="2 3">S00123</strain>
    </source>
</reference>
<accession>A0A7W7IS85</accession>
<sequence>MLADAIRSETYRLLQNRTAVFWSVFFVPFIALALSIAGAFLIKTKAEQLAGELPPGLATSGPLDLGVAFANNAGGLANPGILAFLLIGAATLYAGDYRWETWRLISARNTRPVLMLGKVGVMKILALAAMLVFLLTSSIADIARGLIFDRPFTFSVGISQAADFGLLFVLSFVRVMQFLMISLLAAVFTRSLLAALFIPLVVGVAQFFLGEAAPALGLGPDDWSAQLLMPGLAFDTLKTLIKGGMEASTLPDGVMIKALVSLALWTLVPLGAAIAWFTRQDLSKE</sequence>
<feature type="transmembrane region" description="Helical" evidence="1">
    <location>
        <begin position="152"/>
        <end position="175"/>
    </location>
</feature>
<evidence type="ECO:0000313" key="3">
    <source>
        <dbReference type="Proteomes" id="UP000539957"/>
    </source>
</evidence>
<organism evidence="2 3">
    <name type="scientific">Brevundimonas bullata</name>
    <dbReference type="NCBI Taxonomy" id="13160"/>
    <lineage>
        <taxon>Bacteria</taxon>
        <taxon>Pseudomonadati</taxon>
        <taxon>Pseudomonadota</taxon>
        <taxon>Alphaproteobacteria</taxon>
        <taxon>Caulobacterales</taxon>
        <taxon>Caulobacteraceae</taxon>
        <taxon>Brevundimonas</taxon>
    </lineage>
</organism>
<feature type="transmembrane region" description="Helical" evidence="1">
    <location>
        <begin position="81"/>
        <end position="99"/>
    </location>
</feature>
<dbReference type="Proteomes" id="UP000539957">
    <property type="component" value="Unassembled WGS sequence"/>
</dbReference>
<dbReference type="EMBL" id="JACHKY010000006">
    <property type="protein sequence ID" value="MBB4799348.1"/>
    <property type="molecule type" value="Genomic_DNA"/>
</dbReference>
<keyword evidence="1" id="KW-0472">Membrane</keyword>
<dbReference type="AlphaFoldDB" id="A0A7W7IS85"/>
<keyword evidence="1" id="KW-1133">Transmembrane helix</keyword>
<feature type="transmembrane region" description="Helical" evidence="1">
    <location>
        <begin position="20"/>
        <end position="42"/>
    </location>
</feature>
<evidence type="ECO:0000256" key="1">
    <source>
        <dbReference type="SAM" id="Phobius"/>
    </source>
</evidence>
<protein>
    <submittedName>
        <fullName evidence="2">ABC-2 type transport system permease protein</fullName>
    </submittedName>
</protein>
<comment type="caution">
    <text evidence="2">The sequence shown here is derived from an EMBL/GenBank/DDBJ whole genome shotgun (WGS) entry which is preliminary data.</text>
</comment>
<evidence type="ECO:0000313" key="2">
    <source>
        <dbReference type="EMBL" id="MBB4799348.1"/>
    </source>
</evidence>
<keyword evidence="1" id="KW-0812">Transmembrane</keyword>